<keyword evidence="5" id="KW-1185">Reference proteome</keyword>
<evidence type="ECO:0000313" key="4">
    <source>
        <dbReference type="EMBL" id="KAJ3575914.1"/>
    </source>
</evidence>
<evidence type="ECO:0000256" key="3">
    <source>
        <dbReference type="SAM" id="SignalP"/>
    </source>
</evidence>
<dbReference type="EMBL" id="JANIEX010000024">
    <property type="protein sequence ID" value="KAJ3575914.1"/>
    <property type="molecule type" value="Genomic_DNA"/>
</dbReference>
<comment type="caution">
    <text evidence="4">The sequence shown here is derived from an EMBL/GenBank/DDBJ whole genome shotgun (WGS) entry which is preliminary data.</text>
</comment>
<dbReference type="AlphaFoldDB" id="A0AAD5W1K6"/>
<name>A0AAD5W1K6_9AGAR</name>
<evidence type="ECO:0000256" key="2">
    <source>
        <dbReference type="SAM" id="Phobius"/>
    </source>
</evidence>
<evidence type="ECO:0000313" key="5">
    <source>
        <dbReference type="Proteomes" id="UP001213000"/>
    </source>
</evidence>
<dbReference type="Proteomes" id="UP001213000">
    <property type="component" value="Unassembled WGS sequence"/>
</dbReference>
<feature type="compositionally biased region" description="Polar residues" evidence="1">
    <location>
        <begin position="387"/>
        <end position="396"/>
    </location>
</feature>
<protein>
    <submittedName>
        <fullName evidence="4">Uncharacterized protein</fullName>
    </submittedName>
</protein>
<feature type="transmembrane region" description="Helical" evidence="2">
    <location>
        <begin position="274"/>
        <end position="298"/>
    </location>
</feature>
<feature type="chain" id="PRO_5042104440" evidence="3">
    <location>
        <begin position="24"/>
        <end position="524"/>
    </location>
</feature>
<keyword evidence="3" id="KW-0732">Signal</keyword>
<feature type="compositionally biased region" description="Polar residues" evidence="1">
    <location>
        <begin position="460"/>
        <end position="473"/>
    </location>
</feature>
<feature type="compositionally biased region" description="Low complexity" evidence="1">
    <location>
        <begin position="397"/>
        <end position="410"/>
    </location>
</feature>
<proteinExistence type="predicted"/>
<accession>A0AAD5W1K6</accession>
<reference evidence="4" key="1">
    <citation type="submission" date="2022-07" db="EMBL/GenBank/DDBJ databases">
        <title>Genome Sequence of Leucocoprinus birnbaumii.</title>
        <authorList>
            <person name="Buettner E."/>
        </authorList>
    </citation>
    <scope>NUCLEOTIDE SEQUENCE</scope>
    <source>
        <strain evidence="4">VT141</strain>
    </source>
</reference>
<feature type="signal peptide" evidence="3">
    <location>
        <begin position="1"/>
        <end position="23"/>
    </location>
</feature>
<feature type="region of interest" description="Disordered" evidence="1">
    <location>
        <begin position="382"/>
        <end position="416"/>
    </location>
</feature>
<gene>
    <name evidence="4" type="ORF">NP233_g799</name>
</gene>
<keyword evidence="2" id="KW-0472">Membrane</keyword>
<organism evidence="4 5">
    <name type="scientific">Leucocoprinus birnbaumii</name>
    <dbReference type="NCBI Taxonomy" id="56174"/>
    <lineage>
        <taxon>Eukaryota</taxon>
        <taxon>Fungi</taxon>
        <taxon>Dikarya</taxon>
        <taxon>Basidiomycota</taxon>
        <taxon>Agaricomycotina</taxon>
        <taxon>Agaricomycetes</taxon>
        <taxon>Agaricomycetidae</taxon>
        <taxon>Agaricales</taxon>
        <taxon>Agaricineae</taxon>
        <taxon>Agaricaceae</taxon>
        <taxon>Leucocoprinus</taxon>
    </lineage>
</organism>
<evidence type="ECO:0000256" key="1">
    <source>
        <dbReference type="SAM" id="MobiDB-lite"/>
    </source>
</evidence>
<sequence>MLYWRSLCLTAALSGSGMLLASAKVVPFIEQSFYFDWNNPTQPFPVPVTQQCETIHITWERGTATGPNPVAPYTLQVYTSNYLVPFIISAGSALQFDWTVPFAPGSQVLQVHGLKLIHLTRHLDQSVPDLYVRLEWQHGRMPRSVYHDTEQLFVCALMHQRNCAGTFTGGCYSVEWPNVTIRCTDISILPRNGTPPYTLTIAPSLHPPYNLTGDGSQPMNWTVSLSWASSFFVSVVDSAGNLWSNGLLHSAEGTSSACLIGSASSKNGGVPTGAAVGAGIGGLGVGLIVGLLGAFVFFRFRSKGRTADIRVDLQGSSYPGSPQGAYLPATSLSSHYHALPTSAGAGDNALGLSTGSTSYGTRMSQLAPGSQYQVEPFVLPSVAEDPQQPSSPTHYASNPSLSSPPSVPESGATSREPGRQVYVVHHDGGRAPVTVYTHEGTQVVELPPGYPGGEPGSSSVAIPQSPTSRTGNDARSMAGSYFEAGSGSSDAGRTATQGELPTPLQQVRRPGNIRKPSGPKRPPT</sequence>
<feature type="region of interest" description="Disordered" evidence="1">
    <location>
        <begin position="443"/>
        <end position="524"/>
    </location>
</feature>
<keyword evidence="2" id="KW-0812">Transmembrane</keyword>
<feature type="compositionally biased region" description="Polar residues" evidence="1">
    <location>
        <begin position="486"/>
        <end position="505"/>
    </location>
</feature>
<keyword evidence="2" id="KW-1133">Transmembrane helix</keyword>